<sequence length="74" mass="8430">MLWTAIWFFINILFVVSLIMFLFVQRSVSEAAANTNEPDKLRRAKQRRNVTAIVSIALLVAMSASFLINMRLNG</sequence>
<feature type="transmembrane region" description="Helical" evidence="1">
    <location>
        <begin position="50"/>
        <end position="68"/>
    </location>
</feature>
<name>A0A917GTA3_9BACL</name>
<keyword evidence="1" id="KW-0812">Transmembrane</keyword>
<protein>
    <submittedName>
        <fullName evidence="2">Uncharacterized protein</fullName>
    </submittedName>
</protein>
<evidence type="ECO:0000256" key="1">
    <source>
        <dbReference type="SAM" id="Phobius"/>
    </source>
</evidence>
<proteinExistence type="predicted"/>
<keyword evidence="1" id="KW-1133">Transmembrane helix</keyword>
<organism evidence="2 3">
    <name type="scientific">Paenibacillus radicis</name>
    <name type="common">ex Gao et al. 2016</name>
    <dbReference type="NCBI Taxonomy" id="1737354"/>
    <lineage>
        <taxon>Bacteria</taxon>
        <taxon>Bacillati</taxon>
        <taxon>Bacillota</taxon>
        <taxon>Bacilli</taxon>
        <taxon>Bacillales</taxon>
        <taxon>Paenibacillaceae</taxon>
        <taxon>Paenibacillus</taxon>
    </lineage>
</organism>
<keyword evidence="3" id="KW-1185">Reference proteome</keyword>
<reference evidence="2 3" key="1">
    <citation type="journal article" date="2014" name="Int. J. Syst. Evol. Microbiol.">
        <title>Complete genome sequence of Corynebacterium casei LMG S-19264T (=DSM 44701T), isolated from a smear-ripened cheese.</title>
        <authorList>
            <consortium name="US DOE Joint Genome Institute (JGI-PGF)"/>
            <person name="Walter F."/>
            <person name="Albersmeier A."/>
            <person name="Kalinowski J."/>
            <person name="Ruckert C."/>
        </authorList>
    </citation>
    <scope>NUCLEOTIDE SEQUENCE [LARGE SCALE GENOMIC DNA]</scope>
    <source>
        <strain evidence="2 3">CGMCC 1.15286</strain>
    </source>
</reference>
<keyword evidence="1" id="KW-0472">Membrane</keyword>
<accession>A0A917GTA3</accession>
<dbReference type="EMBL" id="BMHY01000001">
    <property type="protein sequence ID" value="GGG56605.1"/>
    <property type="molecule type" value="Genomic_DNA"/>
</dbReference>
<comment type="caution">
    <text evidence="2">The sequence shown here is derived from an EMBL/GenBank/DDBJ whole genome shotgun (WGS) entry which is preliminary data.</text>
</comment>
<feature type="transmembrane region" description="Helical" evidence="1">
    <location>
        <begin position="6"/>
        <end position="24"/>
    </location>
</feature>
<evidence type="ECO:0000313" key="3">
    <source>
        <dbReference type="Proteomes" id="UP000600247"/>
    </source>
</evidence>
<dbReference type="AlphaFoldDB" id="A0A917GTA3"/>
<evidence type="ECO:0000313" key="2">
    <source>
        <dbReference type="EMBL" id="GGG56605.1"/>
    </source>
</evidence>
<gene>
    <name evidence="2" type="ORF">GCM10010918_06970</name>
</gene>
<dbReference type="RefSeq" id="WP_188887525.1">
    <property type="nucleotide sequence ID" value="NZ_BMHY01000001.1"/>
</dbReference>
<dbReference type="Proteomes" id="UP000600247">
    <property type="component" value="Unassembled WGS sequence"/>
</dbReference>